<accession>A0ABV3R4J6</accession>
<gene>
    <name evidence="6" type="ORF">ABUE31_19830</name>
</gene>
<evidence type="ECO:0000256" key="5">
    <source>
        <dbReference type="SAM" id="Phobius"/>
    </source>
</evidence>
<evidence type="ECO:0000256" key="1">
    <source>
        <dbReference type="ARBA" id="ARBA00004127"/>
    </source>
</evidence>
<feature type="transmembrane region" description="Helical" evidence="5">
    <location>
        <begin position="20"/>
        <end position="42"/>
    </location>
</feature>
<name>A0ABV3R4J6_9HYPH</name>
<organism evidence="6 7">
    <name type="scientific">Mesorhizobium marinum</name>
    <dbReference type="NCBI Taxonomy" id="3228790"/>
    <lineage>
        <taxon>Bacteria</taxon>
        <taxon>Pseudomonadati</taxon>
        <taxon>Pseudomonadota</taxon>
        <taxon>Alphaproteobacteria</taxon>
        <taxon>Hyphomicrobiales</taxon>
        <taxon>Phyllobacteriaceae</taxon>
        <taxon>Mesorhizobium</taxon>
    </lineage>
</organism>
<dbReference type="CDD" id="cd02432">
    <property type="entry name" value="Nodulin-21_like_1"/>
    <property type="match status" value="1"/>
</dbReference>
<feature type="transmembrane region" description="Helical" evidence="5">
    <location>
        <begin position="210"/>
        <end position="231"/>
    </location>
</feature>
<feature type="transmembrane region" description="Helical" evidence="5">
    <location>
        <begin position="149"/>
        <end position="170"/>
    </location>
</feature>
<evidence type="ECO:0000256" key="3">
    <source>
        <dbReference type="ARBA" id="ARBA00022989"/>
    </source>
</evidence>
<keyword evidence="7" id="KW-1185">Reference proteome</keyword>
<sequence length="232" mass="23291">MSRLSHSEVHMVHRIGWLRAAVLGANDGVVSTASLVVGVAAAGSGRDAILVAGLAGLVAGAMSMAAGEYVSVSSQADSEKADLARETRELHDDPAAELDELTRIYRDRGLDEELARQVATQLTQRDALGAHARDELGISETVAARPVQAAVVSALTFAVGAVVPLIVALLAPDDGITLYVAASTLVALAALGGLGASAGGAGIVKGAARVTFWGALAMAATSVVGSIFGVAA</sequence>
<evidence type="ECO:0000313" key="7">
    <source>
        <dbReference type="Proteomes" id="UP001556196"/>
    </source>
</evidence>
<reference evidence="6 7" key="1">
    <citation type="submission" date="2024-06" db="EMBL/GenBank/DDBJ databases">
        <authorList>
            <person name="Tuo L."/>
        </authorList>
    </citation>
    <scope>NUCLEOTIDE SEQUENCE [LARGE SCALE GENOMIC DNA]</scope>
    <source>
        <strain evidence="6 7">ZMM04-5</strain>
    </source>
</reference>
<protein>
    <submittedName>
        <fullName evidence="6">VIT family protein</fullName>
    </submittedName>
</protein>
<feature type="transmembrane region" description="Helical" evidence="5">
    <location>
        <begin position="48"/>
        <end position="70"/>
    </location>
</feature>
<dbReference type="PANTHER" id="PTHR31851">
    <property type="entry name" value="FE(2+)/MN(2+) TRANSPORTER PCL1"/>
    <property type="match status" value="1"/>
</dbReference>
<dbReference type="Pfam" id="PF01988">
    <property type="entry name" value="VIT1"/>
    <property type="match status" value="1"/>
</dbReference>
<proteinExistence type="predicted"/>
<dbReference type="EMBL" id="JBFOCI010000007">
    <property type="protein sequence ID" value="MEW9808245.1"/>
    <property type="molecule type" value="Genomic_DNA"/>
</dbReference>
<dbReference type="Proteomes" id="UP001556196">
    <property type="component" value="Unassembled WGS sequence"/>
</dbReference>
<keyword evidence="3 5" id="KW-1133">Transmembrane helix</keyword>
<dbReference type="InterPro" id="IPR008217">
    <property type="entry name" value="Ccc1_fam"/>
</dbReference>
<dbReference type="RefSeq" id="WP_367725469.1">
    <property type="nucleotide sequence ID" value="NZ_JBFOCI010000007.1"/>
</dbReference>
<feature type="transmembrane region" description="Helical" evidence="5">
    <location>
        <begin position="176"/>
        <end position="198"/>
    </location>
</feature>
<keyword evidence="2 5" id="KW-0812">Transmembrane</keyword>
<evidence type="ECO:0000256" key="2">
    <source>
        <dbReference type="ARBA" id="ARBA00022692"/>
    </source>
</evidence>
<comment type="subcellular location">
    <subcellularLocation>
        <location evidence="1">Endomembrane system</location>
        <topology evidence="1">Multi-pass membrane protein</topology>
    </subcellularLocation>
</comment>
<evidence type="ECO:0000313" key="6">
    <source>
        <dbReference type="EMBL" id="MEW9808245.1"/>
    </source>
</evidence>
<comment type="caution">
    <text evidence="6">The sequence shown here is derived from an EMBL/GenBank/DDBJ whole genome shotgun (WGS) entry which is preliminary data.</text>
</comment>
<evidence type="ECO:0000256" key="4">
    <source>
        <dbReference type="ARBA" id="ARBA00023136"/>
    </source>
</evidence>
<keyword evidence="4 5" id="KW-0472">Membrane</keyword>